<evidence type="ECO:0000313" key="11">
    <source>
        <dbReference type="EMBL" id="TCP00808.1"/>
    </source>
</evidence>
<dbReference type="PANTHER" id="PTHR35891">
    <property type="entry name" value="THIOL:DISULFIDE INTERCHANGE PROTEIN DSBA"/>
    <property type="match status" value="1"/>
</dbReference>
<feature type="signal peptide" evidence="9">
    <location>
        <begin position="1"/>
        <end position="25"/>
    </location>
</feature>
<protein>
    <recommendedName>
        <fullName evidence="7">Thiol:disulfide interchange protein</fullName>
    </recommendedName>
</protein>
<organism evidence="11 12">
    <name type="scientific">Rubrivivax gelatinosus</name>
    <name type="common">Rhodocyclus gelatinosus</name>
    <name type="synonym">Rhodopseudomonas gelatinosa</name>
    <dbReference type="NCBI Taxonomy" id="28068"/>
    <lineage>
        <taxon>Bacteria</taxon>
        <taxon>Pseudomonadati</taxon>
        <taxon>Pseudomonadota</taxon>
        <taxon>Betaproteobacteria</taxon>
        <taxon>Burkholderiales</taxon>
        <taxon>Sphaerotilaceae</taxon>
        <taxon>Rubrivivax</taxon>
    </lineage>
</organism>
<dbReference type="InterPro" id="IPR036249">
    <property type="entry name" value="Thioredoxin-like_sf"/>
</dbReference>
<dbReference type="EMBL" id="SLXD01000011">
    <property type="protein sequence ID" value="TCP00808.1"/>
    <property type="molecule type" value="Genomic_DNA"/>
</dbReference>
<evidence type="ECO:0000256" key="7">
    <source>
        <dbReference type="PIRNR" id="PIRNR001488"/>
    </source>
</evidence>
<comment type="caution">
    <text evidence="11">The sequence shown here is derived from an EMBL/GenBank/DDBJ whole genome shotgun (WGS) entry which is preliminary data.</text>
</comment>
<dbReference type="GO" id="GO:0016491">
    <property type="term" value="F:oxidoreductase activity"/>
    <property type="evidence" value="ECO:0007669"/>
    <property type="project" value="InterPro"/>
</dbReference>
<evidence type="ECO:0000256" key="2">
    <source>
        <dbReference type="ARBA" id="ARBA00005791"/>
    </source>
</evidence>
<evidence type="ECO:0000256" key="9">
    <source>
        <dbReference type="SAM" id="SignalP"/>
    </source>
</evidence>
<keyword evidence="3 9" id="KW-0732">Signal</keyword>
<evidence type="ECO:0000259" key="10">
    <source>
        <dbReference type="PROSITE" id="PS51352"/>
    </source>
</evidence>
<dbReference type="Proteomes" id="UP000295106">
    <property type="component" value="Unassembled WGS sequence"/>
</dbReference>
<dbReference type="PIRSF" id="PIRSF001488">
    <property type="entry name" value="Tdi_protein"/>
    <property type="match status" value="1"/>
</dbReference>
<dbReference type="SUPFAM" id="SSF52833">
    <property type="entry name" value="Thioredoxin-like"/>
    <property type="match status" value="1"/>
</dbReference>
<dbReference type="OrthoDB" id="9784896at2"/>
<dbReference type="GeneID" id="99683003"/>
<keyword evidence="5 7" id="KW-1015">Disulfide bond</keyword>
<evidence type="ECO:0000256" key="6">
    <source>
        <dbReference type="ARBA" id="ARBA00023284"/>
    </source>
</evidence>
<dbReference type="InterPro" id="IPR001853">
    <property type="entry name" value="DSBA-like_thioredoxin_dom"/>
</dbReference>
<evidence type="ECO:0000256" key="8">
    <source>
        <dbReference type="PIRSR" id="PIRSR001488-1"/>
    </source>
</evidence>
<evidence type="ECO:0000313" key="12">
    <source>
        <dbReference type="Proteomes" id="UP000295106"/>
    </source>
</evidence>
<dbReference type="GO" id="GO:0042597">
    <property type="term" value="C:periplasmic space"/>
    <property type="evidence" value="ECO:0007669"/>
    <property type="project" value="UniProtKB-SubCell"/>
</dbReference>
<evidence type="ECO:0000256" key="4">
    <source>
        <dbReference type="ARBA" id="ARBA00022764"/>
    </source>
</evidence>
<comment type="subcellular location">
    <subcellularLocation>
        <location evidence="1 7">Periplasm</location>
    </subcellularLocation>
</comment>
<accession>A0A4V6NPY0</accession>
<evidence type="ECO:0000256" key="3">
    <source>
        <dbReference type="ARBA" id="ARBA00022729"/>
    </source>
</evidence>
<dbReference type="Pfam" id="PF01323">
    <property type="entry name" value="DSBA"/>
    <property type="match status" value="1"/>
</dbReference>
<name>A0A4V6NPY0_RUBGE</name>
<comment type="similarity">
    <text evidence="2">Belongs to the thioredoxin family. DsbA subfamily.</text>
</comment>
<dbReference type="InterPro" id="IPR013766">
    <property type="entry name" value="Thioredoxin_domain"/>
</dbReference>
<evidence type="ECO:0000256" key="5">
    <source>
        <dbReference type="ARBA" id="ARBA00023157"/>
    </source>
</evidence>
<sequence>MKRRDFSIHLAGTGLGLALAGTAHAQGGPVEGTHYVRLQTAAPTSIPEGKKVEVVEFFWYECGHCFNFEPQLEAWSKRVPADVAFRRVPVGFTARHQIGQKIFYALEEMGQVGAVHRKVFNAIHVQGKRLLAEKDIVDFMVANGLDGTQFTNAFRSFSVATKANRAKQLADAYKIDGVPALGIQGRYYTSGALAGGHDRALAVTDYLIGRARQGA</sequence>
<dbReference type="AlphaFoldDB" id="A0A4V6NPY0"/>
<reference evidence="11 12" key="1">
    <citation type="submission" date="2019-03" db="EMBL/GenBank/DDBJ databases">
        <title>Genomic Encyclopedia of Type Strains, Phase IV (KMG-IV): sequencing the most valuable type-strain genomes for metagenomic binning, comparative biology and taxonomic classification.</title>
        <authorList>
            <person name="Goeker M."/>
        </authorList>
    </citation>
    <scope>NUCLEOTIDE SEQUENCE [LARGE SCALE GENOMIC DNA]</scope>
    <source>
        <strain evidence="11 12">DSM 1709</strain>
    </source>
</reference>
<dbReference type="RefSeq" id="WP_132648435.1">
    <property type="nucleotide sequence ID" value="NZ_CP181386.1"/>
</dbReference>
<dbReference type="InterPro" id="IPR023205">
    <property type="entry name" value="DsbA/DsbL"/>
</dbReference>
<feature type="disulfide bond" description="Redox-active" evidence="8">
    <location>
        <begin position="62"/>
        <end position="65"/>
    </location>
</feature>
<dbReference type="PROSITE" id="PS51352">
    <property type="entry name" value="THIOREDOXIN_2"/>
    <property type="match status" value="1"/>
</dbReference>
<keyword evidence="6" id="KW-0676">Redox-active center</keyword>
<proteinExistence type="inferred from homology"/>
<dbReference type="InterPro" id="IPR050824">
    <property type="entry name" value="Thiol_disulfide_DsbA"/>
</dbReference>
<keyword evidence="4 7" id="KW-0574">Periplasm</keyword>
<dbReference type="Gene3D" id="3.40.30.10">
    <property type="entry name" value="Glutaredoxin"/>
    <property type="match status" value="1"/>
</dbReference>
<evidence type="ECO:0000256" key="1">
    <source>
        <dbReference type="ARBA" id="ARBA00004418"/>
    </source>
</evidence>
<dbReference type="PANTHER" id="PTHR35891:SF3">
    <property type="entry name" value="THIOL:DISULFIDE INTERCHANGE PROTEIN DSBL"/>
    <property type="match status" value="1"/>
</dbReference>
<gene>
    <name evidence="11" type="ORF">EV684_11112</name>
</gene>
<feature type="chain" id="PRO_5020708772" description="Thiol:disulfide interchange protein" evidence="9">
    <location>
        <begin position="26"/>
        <end position="215"/>
    </location>
</feature>
<feature type="domain" description="Thioredoxin" evidence="10">
    <location>
        <begin position="9"/>
        <end position="163"/>
    </location>
</feature>
<dbReference type="CDD" id="cd03019">
    <property type="entry name" value="DsbA_DsbA"/>
    <property type="match status" value="1"/>
</dbReference>